<dbReference type="PANTHER" id="PTHR42877:SF7">
    <property type="entry name" value="FLAVIN-BINDING MONOOXYGENASE-RELATED"/>
    <property type="match status" value="1"/>
</dbReference>
<evidence type="ECO:0008006" key="7">
    <source>
        <dbReference type="Google" id="ProtNLM"/>
    </source>
</evidence>
<dbReference type="AlphaFoldDB" id="A0A0C9VI80"/>
<keyword evidence="6" id="KW-1185">Reference proteome</keyword>
<dbReference type="Proteomes" id="UP000054279">
    <property type="component" value="Unassembled WGS sequence"/>
</dbReference>
<evidence type="ECO:0000313" key="6">
    <source>
        <dbReference type="Proteomes" id="UP000054279"/>
    </source>
</evidence>
<dbReference type="OrthoDB" id="74360at2759"/>
<evidence type="ECO:0000313" key="5">
    <source>
        <dbReference type="EMBL" id="KIJ41172.1"/>
    </source>
</evidence>
<dbReference type="Gene3D" id="3.50.50.60">
    <property type="entry name" value="FAD/NAD(P)-binding domain"/>
    <property type="match status" value="2"/>
</dbReference>
<keyword evidence="4" id="KW-0560">Oxidoreductase</keyword>
<reference evidence="5 6" key="1">
    <citation type="submission" date="2014-06" db="EMBL/GenBank/DDBJ databases">
        <title>Evolutionary Origins and Diversification of the Mycorrhizal Mutualists.</title>
        <authorList>
            <consortium name="DOE Joint Genome Institute"/>
            <consortium name="Mycorrhizal Genomics Consortium"/>
            <person name="Kohler A."/>
            <person name="Kuo A."/>
            <person name="Nagy L.G."/>
            <person name="Floudas D."/>
            <person name="Copeland A."/>
            <person name="Barry K.W."/>
            <person name="Cichocki N."/>
            <person name="Veneault-Fourrey C."/>
            <person name="LaButti K."/>
            <person name="Lindquist E.A."/>
            <person name="Lipzen A."/>
            <person name="Lundell T."/>
            <person name="Morin E."/>
            <person name="Murat C."/>
            <person name="Riley R."/>
            <person name="Ohm R."/>
            <person name="Sun H."/>
            <person name="Tunlid A."/>
            <person name="Henrissat B."/>
            <person name="Grigoriev I.V."/>
            <person name="Hibbett D.S."/>
            <person name="Martin F."/>
        </authorList>
    </citation>
    <scope>NUCLEOTIDE SEQUENCE [LARGE SCALE GENOMIC DNA]</scope>
    <source>
        <strain evidence="5 6">SS14</strain>
    </source>
</reference>
<dbReference type="PANTHER" id="PTHR42877">
    <property type="entry name" value="L-ORNITHINE N(5)-MONOOXYGENASE-RELATED"/>
    <property type="match status" value="1"/>
</dbReference>
<dbReference type="InterPro" id="IPR036188">
    <property type="entry name" value="FAD/NAD-bd_sf"/>
</dbReference>
<evidence type="ECO:0000256" key="2">
    <source>
        <dbReference type="ARBA" id="ARBA00022630"/>
    </source>
</evidence>
<accession>A0A0C9VI80</accession>
<evidence type="ECO:0000256" key="4">
    <source>
        <dbReference type="ARBA" id="ARBA00023002"/>
    </source>
</evidence>
<gene>
    <name evidence="5" type="ORF">M422DRAFT_255676</name>
</gene>
<dbReference type="GO" id="GO:0050661">
    <property type="term" value="F:NADP binding"/>
    <property type="evidence" value="ECO:0007669"/>
    <property type="project" value="InterPro"/>
</dbReference>
<dbReference type="EMBL" id="KN837138">
    <property type="protein sequence ID" value="KIJ41172.1"/>
    <property type="molecule type" value="Genomic_DNA"/>
</dbReference>
<dbReference type="GO" id="GO:0050660">
    <property type="term" value="F:flavin adenine dinucleotide binding"/>
    <property type="evidence" value="ECO:0007669"/>
    <property type="project" value="InterPro"/>
</dbReference>
<protein>
    <recommendedName>
        <fullName evidence="7">L-ornithine N(5)-oxygenase</fullName>
    </recommendedName>
</protein>
<comment type="similarity">
    <text evidence="1">Belongs to the FAD-binding monooxygenase family.</text>
</comment>
<evidence type="ECO:0000256" key="1">
    <source>
        <dbReference type="ARBA" id="ARBA00010139"/>
    </source>
</evidence>
<dbReference type="SUPFAM" id="SSF51905">
    <property type="entry name" value="FAD/NAD(P)-binding domain"/>
    <property type="match status" value="2"/>
</dbReference>
<sequence>MATGVHSLAPEVGQTPIIVNGEIPAVNGGNGHVHPTPTTKSDFKVGEFAIDEDRPIRVAVIGAGYSGIIAGIRLPQRLKNVELVIYEKLGGVGGTWFANRYPGLACDIPAHSYQLTFEPNPHWSAFYAPGPEIRQYLEGVVEKYKLMRYIKLSHEMTTAKWNADTGKWNLTVIGPEGEFEDNVDFVMNCVGGLSRWDWPDIEGLENFKGKRVHSAQWDLQKEGDKEPWEGKNVAVIGVGSSAIQIVPAIHYKAAKVVNFVRGKTWIAAPFASSEIQIRNPGGDNHHFTEAEMREFEDPEYYADFRHRLEDELNAVHGATQRGHPIQAAAVQIFKEAMIKKLEKKPWIAEHLVPTFPVACRRLTPGPGYLEALCADNVDFVPKHIKRITETGIETVDGQHLDFDIIVCATGYDTTFRPRHPVIGTGGVNLQDKWKDHPVTYLTMAVDGFPNWFYSLGPNSAVGSGSLLVLMEREIEYIIKIIGKAQKERLKSIEVKKEAVDDFDEYLDTYFQQTVYSQKCRSWYKMGKEEGRVAGLWPGSTLHALLAFENPRWEDFNSEPLETKKNRFHWLGNGWTVAERDGLVGERAWYLNEIDYPPVPK</sequence>
<evidence type="ECO:0000256" key="3">
    <source>
        <dbReference type="ARBA" id="ARBA00022827"/>
    </source>
</evidence>
<dbReference type="GO" id="GO:0004499">
    <property type="term" value="F:N,N-dimethylaniline monooxygenase activity"/>
    <property type="evidence" value="ECO:0007669"/>
    <property type="project" value="InterPro"/>
</dbReference>
<dbReference type="HOGENOM" id="CLU_006937_6_1_1"/>
<dbReference type="InterPro" id="IPR020946">
    <property type="entry name" value="Flavin_mOase-like"/>
</dbReference>
<keyword evidence="3" id="KW-0274">FAD</keyword>
<keyword evidence="2" id="KW-0285">Flavoprotein</keyword>
<proteinExistence type="inferred from homology"/>
<dbReference type="Pfam" id="PF00743">
    <property type="entry name" value="FMO-like"/>
    <property type="match status" value="1"/>
</dbReference>
<dbReference type="InterPro" id="IPR051209">
    <property type="entry name" value="FAD-bind_Monooxygenase_sf"/>
</dbReference>
<name>A0A0C9VI80_SPHS4</name>
<organism evidence="5 6">
    <name type="scientific">Sphaerobolus stellatus (strain SS14)</name>
    <dbReference type="NCBI Taxonomy" id="990650"/>
    <lineage>
        <taxon>Eukaryota</taxon>
        <taxon>Fungi</taxon>
        <taxon>Dikarya</taxon>
        <taxon>Basidiomycota</taxon>
        <taxon>Agaricomycotina</taxon>
        <taxon>Agaricomycetes</taxon>
        <taxon>Phallomycetidae</taxon>
        <taxon>Geastrales</taxon>
        <taxon>Sphaerobolaceae</taxon>
        <taxon>Sphaerobolus</taxon>
    </lineage>
</organism>